<dbReference type="AlphaFoldDB" id="A0A0M0LQX7"/>
<dbReference type="InterPro" id="IPR036734">
    <property type="entry name" value="Neur_chan_lig-bd_sf"/>
</dbReference>
<evidence type="ECO:0000256" key="1">
    <source>
        <dbReference type="ARBA" id="ARBA00004141"/>
    </source>
</evidence>
<sequence length="383" mass="42860">MSQHFPKDTLRPSARWYLNQFDFSNSVHHTVHQDTVAQVRGEDIYLRYRAFGEFAEQLELENFPFDCQELTVKLIVHTVIGGIVGVEITAPGYVDEYSGPKGIRAIPRNMYKLQDALKKEPQSLSHFDIFKVDTFHLHNVWTMCNKVYGHIEVHAHEFPQLAMTCLVRRKPDFYMHNVVITMIVLELMMLAAFAIEGATTEGEAGRISLALTLVLTCGIYRQTNAQFSPPVACLTLLDEYMLVSSLIIGGSVLVHAILALESRCYGSTEWEPFLIALLFLSCLGQHVYIVLWRVMPAAEEARALGFTDVVMPLGLTEDSNKKRISLVGLFSTAKFLSRVGPHDKAKPALDSFKSQKTVKVYSSEKGAYTYVNLEDSGAGATTA</sequence>
<keyword evidence="2" id="KW-1133">Transmembrane helix</keyword>
<keyword evidence="2" id="KW-0812">Transmembrane</keyword>
<dbReference type="EMBL" id="JWZX01000242">
    <property type="protein sequence ID" value="KOO53401.1"/>
    <property type="molecule type" value="Genomic_DNA"/>
</dbReference>
<dbReference type="OrthoDB" id="189655at2759"/>
<dbReference type="Gene3D" id="2.70.170.10">
    <property type="entry name" value="Neurotransmitter-gated ion-channel ligand-binding domain"/>
    <property type="match status" value="1"/>
</dbReference>
<dbReference type="SUPFAM" id="SSF90112">
    <property type="entry name" value="Neurotransmitter-gated ion-channel transmembrane pore"/>
    <property type="match status" value="1"/>
</dbReference>
<gene>
    <name evidence="3" type="ORF">Ctob_007589</name>
</gene>
<keyword evidence="4" id="KW-1185">Reference proteome</keyword>
<keyword evidence="2" id="KW-0472">Membrane</keyword>
<keyword evidence="3" id="KW-0675">Receptor</keyword>
<comment type="subcellular location">
    <subcellularLocation>
        <location evidence="1">Membrane</location>
        <topology evidence="1">Multi-pass membrane protein</topology>
    </subcellularLocation>
</comment>
<name>A0A0M0LQX7_9EUKA</name>
<accession>A0A0M0LQX7</accession>
<protein>
    <submittedName>
        <fullName evidence="3">Nicotinic acetylcholine receptor alpha 9b subunit</fullName>
    </submittedName>
</protein>
<dbReference type="GO" id="GO:0005230">
    <property type="term" value="F:extracellular ligand-gated monoatomic ion channel activity"/>
    <property type="evidence" value="ECO:0007669"/>
    <property type="project" value="InterPro"/>
</dbReference>
<feature type="transmembrane region" description="Helical" evidence="2">
    <location>
        <begin position="272"/>
        <end position="292"/>
    </location>
</feature>
<dbReference type="Gene3D" id="1.20.58.390">
    <property type="entry name" value="Neurotransmitter-gated ion-channel transmembrane domain"/>
    <property type="match status" value="1"/>
</dbReference>
<dbReference type="InterPro" id="IPR038050">
    <property type="entry name" value="Neuro_actylchol_rec"/>
</dbReference>
<organism evidence="3 4">
    <name type="scientific">Chrysochromulina tobinii</name>
    <dbReference type="NCBI Taxonomy" id="1460289"/>
    <lineage>
        <taxon>Eukaryota</taxon>
        <taxon>Haptista</taxon>
        <taxon>Haptophyta</taxon>
        <taxon>Prymnesiophyceae</taxon>
        <taxon>Prymnesiales</taxon>
        <taxon>Chrysochromulinaceae</taxon>
        <taxon>Chrysochromulina</taxon>
    </lineage>
</organism>
<evidence type="ECO:0000313" key="4">
    <source>
        <dbReference type="Proteomes" id="UP000037460"/>
    </source>
</evidence>
<feature type="transmembrane region" description="Helical" evidence="2">
    <location>
        <begin position="240"/>
        <end position="260"/>
    </location>
</feature>
<dbReference type="GO" id="GO:0016020">
    <property type="term" value="C:membrane"/>
    <property type="evidence" value="ECO:0007669"/>
    <property type="project" value="UniProtKB-SubCell"/>
</dbReference>
<feature type="transmembrane region" description="Helical" evidence="2">
    <location>
        <begin position="178"/>
        <end position="198"/>
    </location>
</feature>
<proteinExistence type="predicted"/>
<dbReference type="Proteomes" id="UP000037460">
    <property type="component" value="Unassembled WGS sequence"/>
</dbReference>
<reference evidence="4" key="1">
    <citation type="journal article" date="2015" name="PLoS Genet.">
        <title>Genome Sequence and Transcriptome Analyses of Chrysochromulina tobin: Metabolic Tools for Enhanced Algal Fitness in the Prominent Order Prymnesiales (Haptophyceae).</title>
        <authorList>
            <person name="Hovde B.T."/>
            <person name="Deodato C.R."/>
            <person name="Hunsperger H.M."/>
            <person name="Ryken S.A."/>
            <person name="Yost W."/>
            <person name="Jha R.K."/>
            <person name="Patterson J."/>
            <person name="Monnat R.J. Jr."/>
            <person name="Barlow S.B."/>
            <person name="Starkenburg S.R."/>
            <person name="Cattolico R.A."/>
        </authorList>
    </citation>
    <scope>NUCLEOTIDE SEQUENCE</scope>
    <source>
        <strain evidence="4">CCMP291</strain>
    </source>
</reference>
<evidence type="ECO:0000313" key="3">
    <source>
        <dbReference type="EMBL" id="KOO53401.1"/>
    </source>
</evidence>
<comment type="caution">
    <text evidence="3">The sequence shown here is derived from an EMBL/GenBank/DDBJ whole genome shotgun (WGS) entry which is preliminary data.</text>
</comment>
<evidence type="ECO:0000256" key="2">
    <source>
        <dbReference type="SAM" id="Phobius"/>
    </source>
</evidence>
<dbReference type="InterPro" id="IPR036719">
    <property type="entry name" value="Neuro-gated_channel_TM_sf"/>
</dbReference>